<keyword evidence="2" id="KW-0732">Signal</keyword>
<protein>
    <submittedName>
        <fullName evidence="3">Uncharacterized protein</fullName>
    </submittedName>
</protein>
<gene>
    <name evidence="3" type="ORF">OIU84_016950</name>
</gene>
<accession>A0AAD6NQG8</accession>
<evidence type="ECO:0000256" key="2">
    <source>
        <dbReference type="SAM" id="SignalP"/>
    </source>
</evidence>
<organism evidence="3 4">
    <name type="scientific">Salix udensis</name>
    <dbReference type="NCBI Taxonomy" id="889485"/>
    <lineage>
        <taxon>Eukaryota</taxon>
        <taxon>Viridiplantae</taxon>
        <taxon>Streptophyta</taxon>
        <taxon>Embryophyta</taxon>
        <taxon>Tracheophyta</taxon>
        <taxon>Spermatophyta</taxon>
        <taxon>Magnoliopsida</taxon>
        <taxon>eudicotyledons</taxon>
        <taxon>Gunneridae</taxon>
        <taxon>Pentapetalae</taxon>
        <taxon>rosids</taxon>
        <taxon>fabids</taxon>
        <taxon>Malpighiales</taxon>
        <taxon>Salicaceae</taxon>
        <taxon>Saliceae</taxon>
        <taxon>Salix</taxon>
    </lineage>
</organism>
<name>A0AAD6NQG8_9ROSI</name>
<dbReference type="EMBL" id="JAPFFJ010000019">
    <property type="protein sequence ID" value="KAJ6401649.1"/>
    <property type="molecule type" value="Genomic_DNA"/>
</dbReference>
<feature type="region of interest" description="Disordered" evidence="1">
    <location>
        <begin position="70"/>
        <end position="100"/>
    </location>
</feature>
<keyword evidence="4" id="KW-1185">Reference proteome</keyword>
<evidence type="ECO:0000313" key="3">
    <source>
        <dbReference type="EMBL" id="KAJ6401649.1"/>
    </source>
</evidence>
<proteinExistence type="predicted"/>
<dbReference type="Proteomes" id="UP001162972">
    <property type="component" value="Chromosome 14"/>
</dbReference>
<feature type="chain" id="PRO_5041951079" evidence="2">
    <location>
        <begin position="18"/>
        <end position="120"/>
    </location>
</feature>
<reference evidence="3 4" key="1">
    <citation type="journal article" date="2023" name="Int. J. Mol. Sci.">
        <title>De Novo Assembly and Annotation of 11 Diverse Shrub Willow (Salix) Genomes Reveals Novel Gene Organization in Sex-Linked Regions.</title>
        <authorList>
            <person name="Hyden B."/>
            <person name="Feng K."/>
            <person name="Yates T.B."/>
            <person name="Jawdy S."/>
            <person name="Cereghino C."/>
            <person name="Smart L.B."/>
            <person name="Muchero W."/>
        </authorList>
    </citation>
    <scope>NUCLEOTIDE SEQUENCE [LARGE SCALE GENOMIC DNA]</scope>
    <source>
        <tissue evidence="3">Shoot tip</tissue>
    </source>
</reference>
<evidence type="ECO:0000256" key="1">
    <source>
        <dbReference type="SAM" id="MobiDB-lite"/>
    </source>
</evidence>
<feature type="signal peptide" evidence="2">
    <location>
        <begin position="1"/>
        <end position="17"/>
    </location>
</feature>
<evidence type="ECO:0000313" key="4">
    <source>
        <dbReference type="Proteomes" id="UP001162972"/>
    </source>
</evidence>
<comment type="caution">
    <text evidence="3">The sequence shown here is derived from an EMBL/GenBank/DDBJ whole genome shotgun (WGS) entry which is preliminary data.</text>
</comment>
<sequence>MLFLQSALLILINDLMGDVYYGVDHQSSCYCLVIFHEDMRSLCGIRLQVNNELVVYHRGNYVGIYGDRRRQSGFQGEGSPLSLRRSPTNGLIEPGKRKVDSKLEDQELDCWRKSSKQQMT</sequence>
<dbReference type="AlphaFoldDB" id="A0AAD6NQG8"/>